<protein>
    <recommendedName>
        <fullName evidence="4">DoxX family protein</fullName>
    </recommendedName>
</protein>
<evidence type="ECO:0000256" key="1">
    <source>
        <dbReference type="SAM" id="Phobius"/>
    </source>
</evidence>
<keyword evidence="1" id="KW-0812">Transmembrane</keyword>
<feature type="transmembrane region" description="Helical" evidence="1">
    <location>
        <begin position="117"/>
        <end position="138"/>
    </location>
</feature>
<feature type="transmembrane region" description="Helical" evidence="1">
    <location>
        <begin position="86"/>
        <end position="105"/>
    </location>
</feature>
<feature type="transmembrane region" description="Helical" evidence="1">
    <location>
        <begin position="61"/>
        <end position="79"/>
    </location>
</feature>
<gene>
    <name evidence="2" type="ORF">EOJ36_06895</name>
</gene>
<keyword evidence="3" id="KW-1185">Reference proteome</keyword>
<organism evidence="2 3">
    <name type="scientific">Sandaracinomonas limnophila</name>
    <dbReference type="NCBI Taxonomy" id="1862386"/>
    <lineage>
        <taxon>Bacteria</taxon>
        <taxon>Pseudomonadati</taxon>
        <taxon>Bacteroidota</taxon>
        <taxon>Cytophagia</taxon>
        <taxon>Cytophagales</taxon>
        <taxon>Flectobacillaceae</taxon>
        <taxon>Sandaracinomonas</taxon>
    </lineage>
</organism>
<reference evidence="2 3" key="1">
    <citation type="submission" date="2019-01" db="EMBL/GenBank/DDBJ databases">
        <authorList>
            <person name="Chen W.-M."/>
        </authorList>
    </citation>
    <scope>NUCLEOTIDE SEQUENCE [LARGE SCALE GENOMIC DNA]</scope>
    <source>
        <strain evidence="2 3">FSY-15</strain>
    </source>
</reference>
<dbReference type="EMBL" id="SACY01000003">
    <property type="protein sequence ID" value="RVU24734.1"/>
    <property type="molecule type" value="Genomic_DNA"/>
</dbReference>
<dbReference type="RefSeq" id="WP_127803724.1">
    <property type="nucleotide sequence ID" value="NZ_SACY01000003.1"/>
</dbReference>
<keyword evidence="1" id="KW-0472">Membrane</keyword>
<evidence type="ECO:0008006" key="4">
    <source>
        <dbReference type="Google" id="ProtNLM"/>
    </source>
</evidence>
<accession>A0A437PR51</accession>
<comment type="caution">
    <text evidence="2">The sequence shown here is derived from an EMBL/GenBank/DDBJ whole genome shotgun (WGS) entry which is preliminary data.</text>
</comment>
<dbReference type="OrthoDB" id="265224at2"/>
<dbReference type="Proteomes" id="UP000282832">
    <property type="component" value="Unassembled WGS sequence"/>
</dbReference>
<sequence>MVAIKKDYLKMLQTASWINRMMIALVYVWFGFLKILGTSPAEGLVSDLFNVTLSGLMSPSQFVICLGVFECVLGLIWLFPSLTKIAFYTLIFHLITTFMPIVLLPNTTWTSFFSLTLVGQYIVKNVVLLGAGYFVYVFNAPSFR</sequence>
<evidence type="ECO:0000313" key="2">
    <source>
        <dbReference type="EMBL" id="RVU24734.1"/>
    </source>
</evidence>
<name>A0A437PR51_9BACT</name>
<evidence type="ECO:0000313" key="3">
    <source>
        <dbReference type="Proteomes" id="UP000282832"/>
    </source>
</evidence>
<keyword evidence="1" id="KW-1133">Transmembrane helix</keyword>
<feature type="transmembrane region" description="Helical" evidence="1">
    <location>
        <begin position="21"/>
        <end position="41"/>
    </location>
</feature>
<dbReference type="AlphaFoldDB" id="A0A437PR51"/>
<proteinExistence type="predicted"/>